<gene>
    <name evidence="1" type="ORF">DAEQUDRAFT_408660</name>
</gene>
<protein>
    <submittedName>
        <fullName evidence="1">Uncharacterized protein</fullName>
    </submittedName>
</protein>
<name>A0A165NPD9_9APHY</name>
<evidence type="ECO:0000313" key="1">
    <source>
        <dbReference type="EMBL" id="KZT67211.1"/>
    </source>
</evidence>
<sequence>MSVIPLISQLKLLWPALTDDTAGTGKKRLAFLDEWEKHSKRQIFEMTDHRVPTIEYVKGLTHLVLGDISRPAYSEEAAIRTSFVLTADAFQAGATLPILAGVTDAVIMDAAVISAESSRHQQYDPRVDLEVL</sequence>
<dbReference type="EMBL" id="KV429079">
    <property type="protein sequence ID" value="KZT67211.1"/>
    <property type="molecule type" value="Genomic_DNA"/>
</dbReference>
<reference evidence="1 2" key="1">
    <citation type="journal article" date="2016" name="Mol. Biol. Evol.">
        <title>Comparative Genomics of Early-Diverging Mushroom-Forming Fungi Provides Insights into the Origins of Lignocellulose Decay Capabilities.</title>
        <authorList>
            <person name="Nagy L.G."/>
            <person name="Riley R."/>
            <person name="Tritt A."/>
            <person name="Adam C."/>
            <person name="Daum C."/>
            <person name="Floudas D."/>
            <person name="Sun H."/>
            <person name="Yadav J.S."/>
            <person name="Pangilinan J."/>
            <person name="Larsson K.H."/>
            <person name="Matsuura K."/>
            <person name="Barry K."/>
            <person name="Labutti K."/>
            <person name="Kuo R."/>
            <person name="Ohm R.A."/>
            <person name="Bhattacharya S.S."/>
            <person name="Shirouzu T."/>
            <person name="Yoshinaga Y."/>
            <person name="Martin F.M."/>
            <person name="Grigoriev I.V."/>
            <person name="Hibbett D.S."/>
        </authorList>
    </citation>
    <scope>NUCLEOTIDE SEQUENCE [LARGE SCALE GENOMIC DNA]</scope>
    <source>
        <strain evidence="1 2">L-15889</strain>
    </source>
</reference>
<dbReference type="OrthoDB" id="2799150at2759"/>
<organism evidence="1 2">
    <name type="scientific">Daedalea quercina L-15889</name>
    <dbReference type="NCBI Taxonomy" id="1314783"/>
    <lineage>
        <taxon>Eukaryota</taxon>
        <taxon>Fungi</taxon>
        <taxon>Dikarya</taxon>
        <taxon>Basidiomycota</taxon>
        <taxon>Agaricomycotina</taxon>
        <taxon>Agaricomycetes</taxon>
        <taxon>Polyporales</taxon>
        <taxon>Fomitopsis</taxon>
    </lineage>
</organism>
<keyword evidence="2" id="KW-1185">Reference proteome</keyword>
<dbReference type="Proteomes" id="UP000076727">
    <property type="component" value="Unassembled WGS sequence"/>
</dbReference>
<accession>A0A165NPD9</accession>
<proteinExistence type="predicted"/>
<dbReference type="AlphaFoldDB" id="A0A165NPD9"/>
<evidence type="ECO:0000313" key="2">
    <source>
        <dbReference type="Proteomes" id="UP000076727"/>
    </source>
</evidence>